<dbReference type="STRING" id="592015.HMPREF1705_03354"/>
<evidence type="ECO:0000256" key="1">
    <source>
        <dbReference type="ARBA" id="ARBA00022505"/>
    </source>
</evidence>
<dbReference type="AlphaFoldDB" id="A0A0T5X875"/>
<evidence type="ECO:0000313" key="6">
    <source>
        <dbReference type="Proteomes" id="UP000005273"/>
    </source>
</evidence>
<dbReference type="InterPro" id="IPR008274">
    <property type="entry name" value="AldOxase/xan_DH_MoCoBD1"/>
</dbReference>
<dbReference type="FunFam" id="3.30.365.10:FF:000001">
    <property type="entry name" value="Xanthine dehydrogenase oxidase"/>
    <property type="match status" value="1"/>
</dbReference>
<evidence type="ECO:0000259" key="4">
    <source>
        <dbReference type="SMART" id="SM01008"/>
    </source>
</evidence>
<keyword evidence="2" id="KW-0560">Oxidoreductase</keyword>
<dbReference type="Pfam" id="PF02738">
    <property type="entry name" value="MoCoBD_1"/>
    <property type="match status" value="1"/>
</dbReference>
<dbReference type="InterPro" id="IPR016208">
    <property type="entry name" value="Ald_Oxase/xanthine_DH-like"/>
</dbReference>
<dbReference type="GO" id="GO:0005506">
    <property type="term" value="F:iron ion binding"/>
    <property type="evidence" value="ECO:0007669"/>
    <property type="project" value="InterPro"/>
</dbReference>
<accession>A0A0T5X875</accession>
<organism evidence="5 6">
    <name type="scientific">Acetomicrobium hydrogeniformans ATCC BAA-1850</name>
    <dbReference type="NCBI Taxonomy" id="592015"/>
    <lineage>
        <taxon>Bacteria</taxon>
        <taxon>Thermotogati</taxon>
        <taxon>Synergistota</taxon>
        <taxon>Synergistia</taxon>
        <taxon>Synergistales</taxon>
        <taxon>Acetomicrobiaceae</taxon>
        <taxon>Acetomicrobium</taxon>
    </lineage>
</organism>
<comment type="caution">
    <text evidence="5">The sequence shown here is derived from an EMBL/GenBank/DDBJ whole genome shotgun (WGS) entry which is preliminary data.</text>
</comment>
<dbReference type="InterPro" id="IPR046867">
    <property type="entry name" value="AldOxase/xan_DH_MoCoBD2"/>
</dbReference>
<gene>
    <name evidence="5" type="ORF">HMPREF1705_03354</name>
</gene>
<dbReference type="SUPFAM" id="SSF54665">
    <property type="entry name" value="CO dehydrogenase molybdoprotein N-domain-like"/>
    <property type="match status" value="1"/>
</dbReference>
<dbReference type="OrthoDB" id="9759099at2"/>
<dbReference type="PANTHER" id="PTHR11908:SF132">
    <property type="entry name" value="ALDEHYDE OXIDASE 1-RELATED"/>
    <property type="match status" value="1"/>
</dbReference>
<dbReference type="Pfam" id="PF01315">
    <property type="entry name" value="Ald_Xan_dh_C"/>
    <property type="match status" value="1"/>
</dbReference>
<dbReference type="Gene3D" id="3.30.365.10">
    <property type="entry name" value="Aldehyde oxidase/xanthine dehydrogenase, molybdopterin binding domain"/>
    <property type="match status" value="4"/>
</dbReference>
<comment type="cofactor">
    <cofactor evidence="3">
        <name>Mo-molybdopterin cytosine dinucleotide</name>
        <dbReference type="ChEBI" id="CHEBI:71308"/>
    </cofactor>
</comment>
<feature type="domain" description="Aldehyde oxidase/xanthine dehydrogenase a/b hammerhead" evidence="4">
    <location>
        <begin position="32"/>
        <end position="137"/>
    </location>
</feature>
<dbReference type="PANTHER" id="PTHR11908">
    <property type="entry name" value="XANTHINE DEHYDROGENASE"/>
    <property type="match status" value="1"/>
</dbReference>
<dbReference type="GO" id="GO:0016491">
    <property type="term" value="F:oxidoreductase activity"/>
    <property type="evidence" value="ECO:0007669"/>
    <property type="project" value="UniProtKB-KW"/>
</dbReference>
<dbReference type="SUPFAM" id="SSF56003">
    <property type="entry name" value="Molybdenum cofactor-binding domain"/>
    <property type="match status" value="1"/>
</dbReference>
<dbReference type="EMBL" id="ACJX03000001">
    <property type="protein sequence ID" value="KRT34513.1"/>
    <property type="molecule type" value="Genomic_DNA"/>
</dbReference>
<keyword evidence="6" id="KW-1185">Reference proteome</keyword>
<dbReference type="eggNOG" id="COG1529">
    <property type="taxonomic scope" value="Bacteria"/>
</dbReference>
<reference evidence="6" key="1">
    <citation type="submission" date="2012-09" db="EMBL/GenBank/DDBJ databases">
        <authorList>
            <person name="Weinstock G."/>
            <person name="Sodergren E."/>
            <person name="Clifton S."/>
            <person name="Fulton L."/>
            <person name="Fulton B."/>
            <person name="Courtney L."/>
            <person name="Fronick C."/>
            <person name="Harrison M."/>
            <person name="Strong C."/>
            <person name="Farmer C."/>
            <person name="Delehaunty K."/>
            <person name="Markovic C."/>
            <person name="Hall O."/>
            <person name="Minx P."/>
            <person name="Tomlinson C."/>
            <person name="Mitreva M."/>
            <person name="Nelson J."/>
            <person name="Hou S."/>
            <person name="Wollam A."/>
            <person name="Pepin K.H."/>
            <person name="Johnson M."/>
            <person name="Bhonagiri V."/>
            <person name="Nash W.E."/>
            <person name="Suruliraj S."/>
            <person name="Warren W."/>
            <person name="Chinwalla A."/>
            <person name="Mardis E.R."/>
            <person name="Wilson R.K."/>
        </authorList>
    </citation>
    <scope>NUCLEOTIDE SEQUENCE [LARGE SCALE GENOMIC DNA]</scope>
    <source>
        <strain evidence="6">OS1</strain>
    </source>
</reference>
<dbReference type="Proteomes" id="UP000005273">
    <property type="component" value="Unassembled WGS sequence"/>
</dbReference>
<protein>
    <submittedName>
        <fullName evidence="5">Aldehyde oxidase and xanthine dehydrogenase, molybdopterin binding domain protein</fullName>
    </submittedName>
</protein>
<sequence length="770" mass="84207">MAEKLKVTLREKEFREVIGKPVVRVDAWDKVMGKAEYIDDCPIPGCWYGGTVRSDVPHGRIVGIRQDPSFDWSKVVFVTAKDLPGPNEVAMVRRDMPVLAEDIVNYVSEPIALVAAPTKALLRAALKAVKVEIEPIEPVLTIEEALSGEKIIWGEDNVLAKFEVKRGEVDEAFKEADIIIEETYRTGHQEQLYLEPQGMVALPRDDGGVEVIGSLQCPYYIHGAMTHALNLPPDKIVIKQAVTGGGFGGKEDFPSLLAIHAAVLALKAKRPVKIIYDRAEDMVSTTKRHPSRIRHRTGVKKDGTIVAQDVDLVLDGGAYTTLSIVVLQRSLLHATGCYNIPSARILARAVATNTPPNGAFRGFGAPQSIFAMERQMDKIARTLGLSPVEVRRKNLLKNGDAFPFGQRVEDDGARLVFERALAISEYERKRSEYSKDQGPKKRGIGLSLFLHGGGFTGAGEQKINGKIKLFVAKESVELHVSNVEMGQGAATVLTQIAAQGLQIPFEKVKYCQPDTSKAPDSGPTVASRTTMIVGKIVLRGTEKLILQLKEYVSRHFDVSLGDITYAKGTFFENGTPLADFFEIARRIEEERGPLEVIGDYVHPPELNWDDKKCQGDAYQGYAWGASVLEVEVDTDTWEVRPLRDTVVVDVGTAINPLLALGQVEGGSLQGLGYGYLEVIEMEGGRYRNNRLASYSIPTSVDCPDFFVELMEIPCSRGAFGAKGLGEMPLSGGGPAVASAIEHATGLFPTRLPVTGEILTSLEQEGDERRS</sequence>
<evidence type="ECO:0000256" key="3">
    <source>
        <dbReference type="ARBA" id="ARBA00053029"/>
    </source>
</evidence>
<dbReference type="Gene3D" id="3.90.1170.50">
    <property type="entry name" value="Aldehyde oxidase/xanthine dehydrogenase, a/b hammerhead"/>
    <property type="match status" value="1"/>
</dbReference>
<dbReference type="RefSeq" id="WP_009200609.1">
    <property type="nucleotide sequence ID" value="NZ_ACJX03000001.1"/>
</dbReference>
<keyword evidence="1" id="KW-0500">Molybdenum</keyword>
<evidence type="ECO:0000313" key="5">
    <source>
        <dbReference type="EMBL" id="KRT34513.1"/>
    </source>
</evidence>
<dbReference type="SMART" id="SM01008">
    <property type="entry name" value="Ald_Xan_dh_C"/>
    <property type="match status" value="1"/>
</dbReference>
<dbReference type="InterPro" id="IPR036856">
    <property type="entry name" value="Ald_Oxase/Xan_DH_a/b_sf"/>
</dbReference>
<dbReference type="InterPro" id="IPR037165">
    <property type="entry name" value="AldOxase/xan_DH_Mopterin-bd_sf"/>
</dbReference>
<name>A0A0T5X875_9BACT</name>
<dbReference type="Pfam" id="PF20256">
    <property type="entry name" value="MoCoBD_2"/>
    <property type="match status" value="1"/>
</dbReference>
<evidence type="ECO:0000256" key="2">
    <source>
        <dbReference type="ARBA" id="ARBA00023002"/>
    </source>
</evidence>
<proteinExistence type="predicted"/>
<dbReference type="InterPro" id="IPR000674">
    <property type="entry name" value="Ald_Oxase/Xan_DH_a/b"/>
</dbReference>